<dbReference type="RefSeq" id="WP_271013773.1">
    <property type="nucleotide sequence ID" value="NZ_JAQIFT010000074.1"/>
</dbReference>
<dbReference type="EMBL" id="JAQIFT010000074">
    <property type="protein sequence ID" value="MDA3734155.1"/>
    <property type="molecule type" value="Genomic_DNA"/>
</dbReference>
<accession>A0AA42DSE9</accession>
<dbReference type="AlphaFoldDB" id="A0AA42DSE9"/>
<evidence type="ECO:0000313" key="1">
    <source>
        <dbReference type="EMBL" id="MDA3734155.1"/>
    </source>
</evidence>
<protein>
    <submittedName>
        <fullName evidence="1">Sporulation protein YtxC</fullName>
    </submittedName>
</protein>
<dbReference type="Pfam" id="PF08812">
    <property type="entry name" value="YtxC"/>
    <property type="match status" value="1"/>
</dbReference>
<sequence length="281" mass="33972">MIQYKVWTQKYGEPFKTKLESALIEQKFQGEKWEEDHFAHIDSFKFTPNKKDKEQSLNNMVTLIGDFIQEELLKGFAKTYLRARKDLDKMEKREIEKLFIHNNYIAKEDGVSYISYYVIYTPIYKELEKYKEINIDGWITFRSEKYKVILEDVIEQTIYDYEMQKDYIQFINFLLQMKGLQEEQIELVHLVPRQDGTILLFDEEEKDQTDYWTKLYCEDLEDEALTIEDRVLHMLITLSPKEIVLHDFYEKLNKPFLETLKTLFRDQLICCKGCEFCQKQL</sequence>
<reference evidence="1" key="1">
    <citation type="journal article" date="2023" name="Int. J. Syst. Evol. Microbiol.">
        <title>&lt;i&gt;Holtiella tumoricola&lt;/i&gt; gen. nov. sp. nov., isolated from a human clinical sample.</title>
        <authorList>
            <person name="Allen-Vercoe E."/>
            <person name="Daigneault M.C."/>
            <person name="Vancuren S.J."/>
            <person name="Cochrane K."/>
            <person name="O'Neal L.L."/>
            <person name="Sankaranarayanan K."/>
            <person name="Lawson P.A."/>
        </authorList>
    </citation>
    <scope>NUCLEOTIDE SEQUENCE</scope>
    <source>
        <strain evidence="1">CC70A</strain>
    </source>
</reference>
<proteinExistence type="predicted"/>
<organism evidence="1 2">
    <name type="scientific">Holtiella tumoricola</name>
    <dbReference type="NCBI Taxonomy" id="3018743"/>
    <lineage>
        <taxon>Bacteria</taxon>
        <taxon>Bacillati</taxon>
        <taxon>Bacillota</taxon>
        <taxon>Clostridia</taxon>
        <taxon>Lachnospirales</taxon>
        <taxon>Cellulosilyticaceae</taxon>
        <taxon>Holtiella</taxon>
    </lineage>
</organism>
<comment type="caution">
    <text evidence="1">The sequence shown here is derived from an EMBL/GenBank/DDBJ whole genome shotgun (WGS) entry which is preliminary data.</text>
</comment>
<gene>
    <name evidence="1" type="primary">ytxC</name>
    <name evidence="1" type="ORF">PBV87_22030</name>
</gene>
<name>A0AA42DSE9_9FIRM</name>
<evidence type="ECO:0000313" key="2">
    <source>
        <dbReference type="Proteomes" id="UP001169242"/>
    </source>
</evidence>
<keyword evidence="2" id="KW-1185">Reference proteome</keyword>
<dbReference type="Proteomes" id="UP001169242">
    <property type="component" value="Unassembled WGS sequence"/>
</dbReference>
<dbReference type="InterPro" id="IPR014199">
    <property type="entry name" value="Spore_YtxC"/>
</dbReference>